<comment type="similarity">
    <text evidence="1">Belongs to the DsrF/TusC family.</text>
</comment>
<proteinExistence type="inferred from homology"/>
<protein>
    <submittedName>
        <fullName evidence="2">Sulfur relay protein TusC</fullName>
    </submittedName>
</protein>
<organism evidence="2 3">
    <name type="scientific">Pseudoalteromonas lipolytica</name>
    <dbReference type="NCBI Taxonomy" id="570156"/>
    <lineage>
        <taxon>Bacteria</taxon>
        <taxon>Pseudomonadati</taxon>
        <taxon>Pseudomonadota</taxon>
        <taxon>Gammaproteobacteria</taxon>
        <taxon>Alteromonadales</taxon>
        <taxon>Pseudoalteromonadaceae</taxon>
        <taxon>Pseudoalteromonas</taxon>
    </lineage>
</organism>
<dbReference type="RefSeq" id="WP_054551402.1">
    <property type="nucleotide sequence ID" value="NZ_LJTC01000002.1"/>
</dbReference>
<dbReference type="Pfam" id="PF02635">
    <property type="entry name" value="DsrE"/>
    <property type="match status" value="1"/>
</dbReference>
<dbReference type="SUPFAM" id="SSF75169">
    <property type="entry name" value="DsrEFH-like"/>
    <property type="match status" value="1"/>
</dbReference>
<dbReference type="EMBL" id="LJTC01000002">
    <property type="protein sequence ID" value="KPM84649.1"/>
    <property type="molecule type" value="Genomic_DNA"/>
</dbReference>
<dbReference type="PANTHER" id="PTHR38780">
    <property type="entry name" value="PROTEIN TUSC"/>
    <property type="match status" value="1"/>
</dbReference>
<dbReference type="NCBIfam" id="NF001238">
    <property type="entry name" value="PRK00211.1"/>
    <property type="match status" value="1"/>
</dbReference>
<dbReference type="NCBIfam" id="TIGR03010">
    <property type="entry name" value="sulf_tusC_dsrF"/>
    <property type="match status" value="1"/>
</dbReference>
<dbReference type="Proteomes" id="UP000050378">
    <property type="component" value="Unassembled WGS sequence"/>
</dbReference>
<accession>A0A0P7EPN4</accession>
<sequence length="118" mass="13678">MKNILVISQHSPFDDQHIRESLDTTLIFAAIEQNISWLLSGEAVLALKKNQQPEQLGIKNYFKTIKTLELYDVENIYVCEKSLMDFNLTQESLIIDVKVANFEQQRELISQQHQVVTL</sequence>
<dbReference type="STRING" id="570156.AOG27_02320"/>
<dbReference type="AlphaFoldDB" id="A0A0P7EPN4"/>
<dbReference type="PATRIC" id="fig|570156.3.peg.457"/>
<comment type="caution">
    <text evidence="2">The sequence shown here is derived from an EMBL/GenBank/DDBJ whole genome shotgun (WGS) entry which is preliminary data.</text>
</comment>
<dbReference type="Gene3D" id="3.40.1260.10">
    <property type="entry name" value="DsrEFH-like"/>
    <property type="match status" value="1"/>
</dbReference>
<evidence type="ECO:0000313" key="2">
    <source>
        <dbReference type="EMBL" id="KPM84649.1"/>
    </source>
</evidence>
<reference evidence="2 3" key="1">
    <citation type="submission" date="2015-09" db="EMBL/GenBank/DDBJ databases">
        <title>Draft Genome Sequence of Pseudoalteromonas lipolytica UCD-48B.</title>
        <authorList>
            <person name="Krusor M."/>
            <person name="Coil D.A."/>
            <person name="Lang J.M."/>
            <person name="Eisen J.A."/>
            <person name="Alexiev A."/>
        </authorList>
    </citation>
    <scope>NUCLEOTIDE SEQUENCE [LARGE SCALE GENOMIC DNA]</scope>
    <source>
        <strain evidence="2 3">UCD-48B</strain>
    </source>
</reference>
<dbReference type="InterPro" id="IPR027396">
    <property type="entry name" value="DsrEFH-like"/>
</dbReference>
<evidence type="ECO:0000256" key="1">
    <source>
        <dbReference type="ARBA" id="ARBA00005996"/>
    </source>
</evidence>
<evidence type="ECO:0000313" key="3">
    <source>
        <dbReference type="Proteomes" id="UP000050378"/>
    </source>
</evidence>
<gene>
    <name evidence="2" type="ORF">AOG27_02320</name>
</gene>
<dbReference type="PANTHER" id="PTHR38780:SF1">
    <property type="entry name" value="PROTEIN TUSC"/>
    <property type="match status" value="1"/>
</dbReference>
<name>A0A0P7EPN4_9GAMM</name>
<dbReference type="OrthoDB" id="9789418at2"/>
<dbReference type="InterPro" id="IPR017462">
    <property type="entry name" value="Sulphur_relay_TusC/DsrF"/>
</dbReference>
<dbReference type="InterPro" id="IPR003787">
    <property type="entry name" value="Sulphur_relay_DsrE/F-like"/>
</dbReference>